<feature type="domain" description="DUF6699" evidence="2">
    <location>
        <begin position="64"/>
        <end position="193"/>
    </location>
</feature>
<dbReference type="Pfam" id="PF20415">
    <property type="entry name" value="DUF6699"/>
    <property type="match status" value="1"/>
</dbReference>
<protein>
    <recommendedName>
        <fullName evidence="2">DUF6699 domain-containing protein</fullName>
    </recommendedName>
</protein>
<dbReference type="EMBL" id="KN837315">
    <property type="protein sequence ID" value="KIJ28111.1"/>
    <property type="molecule type" value="Genomic_DNA"/>
</dbReference>
<evidence type="ECO:0000256" key="1">
    <source>
        <dbReference type="SAM" id="MobiDB-lite"/>
    </source>
</evidence>
<proteinExistence type="predicted"/>
<dbReference type="InterPro" id="IPR046522">
    <property type="entry name" value="DUF6699"/>
</dbReference>
<feature type="region of interest" description="Disordered" evidence="1">
    <location>
        <begin position="9"/>
        <end position="46"/>
    </location>
</feature>
<reference evidence="3 4" key="1">
    <citation type="submission" date="2014-06" db="EMBL/GenBank/DDBJ databases">
        <title>Evolutionary Origins and Diversification of the Mycorrhizal Mutualists.</title>
        <authorList>
            <consortium name="DOE Joint Genome Institute"/>
            <consortium name="Mycorrhizal Genomics Consortium"/>
            <person name="Kohler A."/>
            <person name="Kuo A."/>
            <person name="Nagy L.G."/>
            <person name="Floudas D."/>
            <person name="Copeland A."/>
            <person name="Barry K.W."/>
            <person name="Cichocki N."/>
            <person name="Veneault-Fourrey C."/>
            <person name="LaButti K."/>
            <person name="Lindquist E.A."/>
            <person name="Lipzen A."/>
            <person name="Lundell T."/>
            <person name="Morin E."/>
            <person name="Murat C."/>
            <person name="Riley R."/>
            <person name="Ohm R."/>
            <person name="Sun H."/>
            <person name="Tunlid A."/>
            <person name="Henrissat B."/>
            <person name="Grigoriev I.V."/>
            <person name="Hibbett D.S."/>
            <person name="Martin F."/>
        </authorList>
    </citation>
    <scope>NUCLEOTIDE SEQUENCE [LARGE SCALE GENOMIC DNA]</scope>
    <source>
        <strain evidence="3 4">SS14</strain>
    </source>
</reference>
<organism evidence="3 4">
    <name type="scientific">Sphaerobolus stellatus (strain SS14)</name>
    <dbReference type="NCBI Taxonomy" id="990650"/>
    <lineage>
        <taxon>Eukaryota</taxon>
        <taxon>Fungi</taxon>
        <taxon>Dikarya</taxon>
        <taxon>Basidiomycota</taxon>
        <taxon>Agaricomycotina</taxon>
        <taxon>Agaricomycetes</taxon>
        <taxon>Phallomycetidae</taxon>
        <taxon>Geastrales</taxon>
        <taxon>Sphaerobolaceae</taxon>
        <taxon>Sphaerobolus</taxon>
    </lineage>
</organism>
<accession>A0A0C9URW4</accession>
<name>A0A0C9URW4_SPHS4</name>
<dbReference type="HOGENOM" id="CLU_1316136_0_0_1"/>
<feature type="compositionally biased region" description="Pro residues" evidence="1">
    <location>
        <begin position="37"/>
        <end position="46"/>
    </location>
</feature>
<evidence type="ECO:0000259" key="2">
    <source>
        <dbReference type="Pfam" id="PF20415"/>
    </source>
</evidence>
<evidence type="ECO:0000313" key="4">
    <source>
        <dbReference type="Proteomes" id="UP000054279"/>
    </source>
</evidence>
<gene>
    <name evidence="3" type="ORF">M422DRAFT_270688</name>
</gene>
<keyword evidence="4" id="KW-1185">Reference proteome</keyword>
<sequence length="209" mass="23134">MSGPPYYYTTSAHQAYDTGDRDAGASDNDNNGAHAPPRVPISPPAQNPGLVLDPVVRSDPLIVRYDLRQDISQAAVRQSYPSSVVGGLPWNNPITTPAVTTLTVYYLETNMIIHIVPRHGGAITIADFFLILRAFFWQEVSRNGGEWRVLTQTDQTSVMSQCASRIMRCQLGNDVIRRIDFLGGKVMFGGLQPMQTSLNAFFTLKMEFP</sequence>
<dbReference type="AlphaFoldDB" id="A0A0C9URW4"/>
<dbReference type="Proteomes" id="UP000054279">
    <property type="component" value="Unassembled WGS sequence"/>
</dbReference>
<evidence type="ECO:0000313" key="3">
    <source>
        <dbReference type="EMBL" id="KIJ28111.1"/>
    </source>
</evidence>